<feature type="domain" description="NAD-dependent epimerase/dehydratase" evidence="3">
    <location>
        <begin position="24"/>
        <end position="209"/>
    </location>
</feature>
<dbReference type="EMBL" id="JAOTPV010000018">
    <property type="protein sequence ID" value="KAJ4473174.1"/>
    <property type="molecule type" value="Genomic_DNA"/>
</dbReference>
<evidence type="ECO:0000256" key="2">
    <source>
        <dbReference type="ARBA" id="ARBA00023445"/>
    </source>
</evidence>
<keyword evidence="5" id="KW-1185">Reference proteome</keyword>
<accession>A0A9W9A395</accession>
<evidence type="ECO:0000313" key="4">
    <source>
        <dbReference type="EMBL" id="KAJ4473174.1"/>
    </source>
</evidence>
<reference evidence="4" key="1">
    <citation type="submission" date="2022-08" db="EMBL/GenBank/DDBJ databases">
        <title>A Global Phylogenomic Analysis of the Shiitake Genus Lentinula.</title>
        <authorList>
            <consortium name="DOE Joint Genome Institute"/>
            <person name="Sierra-Patev S."/>
            <person name="Min B."/>
            <person name="Naranjo-Ortiz M."/>
            <person name="Looney B."/>
            <person name="Konkel Z."/>
            <person name="Slot J.C."/>
            <person name="Sakamoto Y."/>
            <person name="Steenwyk J.L."/>
            <person name="Rokas A."/>
            <person name="Carro J."/>
            <person name="Camarero S."/>
            <person name="Ferreira P."/>
            <person name="Molpeceres G."/>
            <person name="Ruiz-Duenas F.J."/>
            <person name="Serrano A."/>
            <person name="Henrissat B."/>
            <person name="Drula E."/>
            <person name="Hughes K.W."/>
            <person name="Mata J.L."/>
            <person name="Ishikawa N.K."/>
            <person name="Vargas-Isla R."/>
            <person name="Ushijima S."/>
            <person name="Smith C.A."/>
            <person name="Ahrendt S."/>
            <person name="Andreopoulos W."/>
            <person name="He G."/>
            <person name="Labutti K."/>
            <person name="Lipzen A."/>
            <person name="Ng V."/>
            <person name="Riley R."/>
            <person name="Sandor L."/>
            <person name="Barry K."/>
            <person name="Martinez A.T."/>
            <person name="Xiao Y."/>
            <person name="Gibbons J.G."/>
            <person name="Terashima K."/>
            <person name="Grigoriev I.V."/>
            <person name="Hibbett D.S."/>
        </authorList>
    </citation>
    <scope>NUCLEOTIDE SEQUENCE</scope>
    <source>
        <strain evidence="4">JLM2183</strain>
    </source>
</reference>
<gene>
    <name evidence="4" type="ORF">J3R30DRAFT_3515355</name>
</gene>
<dbReference type="PANTHER" id="PTHR10366">
    <property type="entry name" value="NAD DEPENDENT EPIMERASE/DEHYDRATASE"/>
    <property type="match status" value="1"/>
</dbReference>
<sequence>MNALALLPFLSFPSYNSMVYSTYFVTGASGLLGSQIVQKLLNAGHTVRGSARGEKVLQLKKVFASYEKFSVIDIPDLTSNLGDAFEGIEVLIHVAAFLPSFRGDIDIVKKFSTEGTERILDSARNAGVKTVIVTGSQVTYNIDGPIGPRDWRSVTFDDAQRATEAQHFVVYIAQKILSEQTIMDWAEKHHDVRVVIIDPTYIFGPFVRNYKYIVNHPRLYGLESSNYFVHFLLRPENKVFVVYPGWMDVRDIADAHINAVHNKAIDELEIKDRRFILGAPEDHDWKKVIAHVKEVRPNLADRLCSPENAPVFSMQVTDLDRTEKYLGIKTGSYISFGKSIVDTIDSILDIECYWKEQGLEDLSLPNEHLFN</sequence>
<dbReference type="Pfam" id="PF01370">
    <property type="entry name" value="Epimerase"/>
    <property type="match status" value="1"/>
</dbReference>
<dbReference type="Proteomes" id="UP001150266">
    <property type="component" value="Unassembled WGS sequence"/>
</dbReference>
<keyword evidence="1" id="KW-0560">Oxidoreductase</keyword>
<evidence type="ECO:0000313" key="5">
    <source>
        <dbReference type="Proteomes" id="UP001150266"/>
    </source>
</evidence>
<organism evidence="4 5">
    <name type="scientific">Lentinula aciculospora</name>
    <dbReference type="NCBI Taxonomy" id="153920"/>
    <lineage>
        <taxon>Eukaryota</taxon>
        <taxon>Fungi</taxon>
        <taxon>Dikarya</taxon>
        <taxon>Basidiomycota</taxon>
        <taxon>Agaricomycotina</taxon>
        <taxon>Agaricomycetes</taxon>
        <taxon>Agaricomycetidae</taxon>
        <taxon>Agaricales</taxon>
        <taxon>Marasmiineae</taxon>
        <taxon>Omphalotaceae</taxon>
        <taxon>Lentinula</taxon>
    </lineage>
</organism>
<dbReference type="PANTHER" id="PTHR10366:SF564">
    <property type="entry name" value="STEROL-4-ALPHA-CARBOXYLATE 3-DEHYDROGENASE, DECARBOXYLATING"/>
    <property type="match status" value="1"/>
</dbReference>
<protein>
    <recommendedName>
        <fullName evidence="3">NAD-dependent epimerase/dehydratase domain-containing protein</fullName>
    </recommendedName>
</protein>
<comment type="caution">
    <text evidence="4">The sequence shown here is derived from an EMBL/GenBank/DDBJ whole genome shotgun (WGS) entry which is preliminary data.</text>
</comment>
<comment type="similarity">
    <text evidence="2">Belongs to the NAD(P)-dependent epimerase/dehydratase family. Dihydroflavonol-4-reductase subfamily.</text>
</comment>
<dbReference type="SUPFAM" id="SSF51735">
    <property type="entry name" value="NAD(P)-binding Rossmann-fold domains"/>
    <property type="match status" value="1"/>
</dbReference>
<name>A0A9W9A395_9AGAR</name>
<dbReference type="GO" id="GO:0016616">
    <property type="term" value="F:oxidoreductase activity, acting on the CH-OH group of donors, NAD or NADP as acceptor"/>
    <property type="evidence" value="ECO:0007669"/>
    <property type="project" value="TreeGrafter"/>
</dbReference>
<dbReference type="InterPro" id="IPR036291">
    <property type="entry name" value="NAD(P)-bd_dom_sf"/>
</dbReference>
<dbReference type="Gene3D" id="3.40.50.720">
    <property type="entry name" value="NAD(P)-binding Rossmann-like Domain"/>
    <property type="match status" value="1"/>
</dbReference>
<evidence type="ECO:0000259" key="3">
    <source>
        <dbReference type="Pfam" id="PF01370"/>
    </source>
</evidence>
<proteinExistence type="inferred from homology"/>
<dbReference type="AlphaFoldDB" id="A0A9W9A395"/>
<dbReference type="OrthoDB" id="2735536at2759"/>
<dbReference type="InterPro" id="IPR050425">
    <property type="entry name" value="NAD(P)_dehydrat-like"/>
</dbReference>
<evidence type="ECO:0000256" key="1">
    <source>
        <dbReference type="ARBA" id="ARBA00023002"/>
    </source>
</evidence>
<dbReference type="InterPro" id="IPR001509">
    <property type="entry name" value="Epimerase_deHydtase"/>
</dbReference>